<dbReference type="Gene3D" id="2.120.10.30">
    <property type="entry name" value="TolB, C-terminal domain"/>
    <property type="match status" value="1"/>
</dbReference>
<protein>
    <submittedName>
        <fullName evidence="3">NHL repeat containing protein</fullName>
    </submittedName>
</protein>
<keyword evidence="1" id="KW-0732">Signal</keyword>
<dbReference type="RefSeq" id="WP_013629112.1">
    <property type="nucleotide sequence ID" value="NC_015174.1"/>
</dbReference>
<dbReference type="PANTHER" id="PTHR10680">
    <property type="entry name" value="PEPTIDYL-GLYCINE ALPHA-AMIDATING MONOOXYGENASE"/>
    <property type="match status" value="1"/>
</dbReference>
<dbReference type="KEGG" id="pbs:Plabr_2789"/>
<dbReference type="PROSITE" id="PS51318">
    <property type="entry name" value="TAT"/>
    <property type="match status" value="1"/>
</dbReference>
<dbReference type="InterPro" id="IPR006311">
    <property type="entry name" value="TAT_signal"/>
</dbReference>
<dbReference type="AlphaFoldDB" id="F0STC6"/>
<evidence type="ECO:0000256" key="1">
    <source>
        <dbReference type="ARBA" id="ARBA00022729"/>
    </source>
</evidence>
<sequence>MTAAPSSDSRHLSRRSLLQSAAVAGVASVAAPFFVHASDKAGSKDKIVGSGEHQYRCHHNWGDLPDGHKYGGATHGTAVDEAGHIYITHYGSPGSVFVFDPDGQFVRSLGEVHVGRGHGIDIRKEGSEEFIYLSPSDARLSFAKLTLGGDVVWQRGRNELNRDSGVYDNPKTKYRPTNASFRPDGGYYLGDGYGSFYLFEYDANDKFVRAIGGAGTEAGQFSTPHGQWLDERSGEAQLVVADRANKRLQWFALDGSHVRTQDGFLFPADIDIRGDVMLVPDLHARITLLNKQNEVLTHLGDDAAWREQALANGFAMRKDPSRWKNGRFVHPHDACFDKDGNIFVAEWVVGGRVTKLERLS</sequence>
<dbReference type="OrthoDB" id="9799230at2"/>
<dbReference type="STRING" id="756272.Plabr_2789"/>
<dbReference type="HOGENOM" id="CLU_037899_0_0_0"/>
<dbReference type="InterPro" id="IPR011042">
    <property type="entry name" value="6-blade_b-propeller_TolB-like"/>
</dbReference>
<organism evidence="3 4">
    <name type="scientific">Rubinisphaera brasiliensis (strain ATCC 49424 / DSM 5305 / JCM 21570 / IAM 15109 / NBRC 103401 / IFAM 1448)</name>
    <name type="common">Planctomyces brasiliensis</name>
    <dbReference type="NCBI Taxonomy" id="756272"/>
    <lineage>
        <taxon>Bacteria</taxon>
        <taxon>Pseudomonadati</taxon>
        <taxon>Planctomycetota</taxon>
        <taxon>Planctomycetia</taxon>
        <taxon>Planctomycetales</taxon>
        <taxon>Planctomycetaceae</taxon>
        <taxon>Rubinisphaera</taxon>
    </lineage>
</organism>
<proteinExistence type="predicted"/>
<name>F0STC6_RUBBR</name>
<evidence type="ECO:0000313" key="4">
    <source>
        <dbReference type="Proteomes" id="UP000006860"/>
    </source>
</evidence>
<accession>F0STC6</accession>
<reference evidence="4" key="1">
    <citation type="submission" date="2011-02" db="EMBL/GenBank/DDBJ databases">
        <title>The complete genome of Planctomyces brasiliensis DSM 5305.</title>
        <authorList>
            <person name="Lucas S."/>
            <person name="Copeland A."/>
            <person name="Lapidus A."/>
            <person name="Bruce D."/>
            <person name="Goodwin L."/>
            <person name="Pitluck S."/>
            <person name="Kyrpides N."/>
            <person name="Mavromatis K."/>
            <person name="Pagani I."/>
            <person name="Ivanova N."/>
            <person name="Ovchinnikova G."/>
            <person name="Lu M."/>
            <person name="Detter J.C."/>
            <person name="Han C."/>
            <person name="Land M."/>
            <person name="Hauser L."/>
            <person name="Markowitz V."/>
            <person name="Cheng J.-F."/>
            <person name="Hugenholtz P."/>
            <person name="Woyke T."/>
            <person name="Wu D."/>
            <person name="Tindall B."/>
            <person name="Pomrenke H.G."/>
            <person name="Brambilla E."/>
            <person name="Klenk H.-P."/>
            <person name="Eisen J.A."/>
        </authorList>
    </citation>
    <scope>NUCLEOTIDE SEQUENCE [LARGE SCALE GENOMIC DNA]</scope>
    <source>
        <strain evidence="4">ATCC 49424 / DSM 5305 / JCM 21570 / NBRC 103401 / IFAM 1448</strain>
    </source>
</reference>
<dbReference type="EMBL" id="CP002546">
    <property type="protein sequence ID" value="ADY60388.1"/>
    <property type="molecule type" value="Genomic_DNA"/>
</dbReference>
<dbReference type="SUPFAM" id="SSF63829">
    <property type="entry name" value="Calcium-dependent phosphotriesterase"/>
    <property type="match status" value="1"/>
</dbReference>
<evidence type="ECO:0000256" key="2">
    <source>
        <dbReference type="ARBA" id="ARBA00023180"/>
    </source>
</evidence>
<dbReference type="Proteomes" id="UP000006860">
    <property type="component" value="Chromosome"/>
</dbReference>
<evidence type="ECO:0000313" key="3">
    <source>
        <dbReference type="EMBL" id="ADY60388.1"/>
    </source>
</evidence>
<keyword evidence="2" id="KW-0325">Glycoprotein</keyword>
<keyword evidence="4" id="KW-1185">Reference proteome</keyword>
<gene>
    <name evidence="3" type="ordered locus">Plabr_2789</name>
</gene>
<dbReference type="eggNOG" id="COG3391">
    <property type="taxonomic scope" value="Bacteria"/>
</dbReference>